<dbReference type="EMBL" id="BHEO01000002">
    <property type="protein sequence ID" value="GBU04388.1"/>
    <property type="molecule type" value="Genomic_DNA"/>
</dbReference>
<organism evidence="7 8">
    <name type="scientific">Faecalimonas umbilicata</name>
    <dbReference type="NCBI Taxonomy" id="1912855"/>
    <lineage>
        <taxon>Bacteria</taxon>
        <taxon>Bacillati</taxon>
        <taxon>Bacillota</taxon>
        <taxon>Clostridia</taxon>
        <taxon>Lachnospirales</taxon>
        <taxon>Lachnospiraceae</taxon>
        <taxon>Faecalimonas</taxon>
    </lineage>
</organism>
<reference evidence="6 9" key="1">
    <citation type="journal article" date="2018" name="Int. J. Syst. Evol. Microbiol.">
        <title>Draft Genome Sequence of Faecalimonas umbilicata JCM 30896T, an Acetate-Producing Bacterium Isolated from Human Feces.</title>
        <authorList>
            <person name="Sakamoto M."/>
            <person name="Ikeyama N."/>
            <person name="Yuki M."/>
            <person name="Ohkuma M."/>
        </authorList>
    </citation>
    <scope>NUCLEOTIDE SEQUENCE [LARGE SCALE GENOMIC DNA]</scope>
    <source>
        <strain evidence="6 9">EGH7</strain>
    </source>
</reference>
<dbReference type="AlphaFoldDB" id="A0A4R3JN72"/>
<protein>
    <submittedName>
        <fullName evidence="7">DNA-binding MarR family transcriptional regulator</fullName>
    </submittedName>
</protein>
<comment type="caution">
    <text evidence="7">The sequence shown here is derived from an EMBL/GenBank/DDBJ whole genome shotgun (WGS) entry which is preliminary data.</text>
</comment>
<dbReference type="GeneID" id="97507552"/>
<proteinExistence type="predicted"/>
<feature type="domain" description="HTH cro/C1-type" evidence="4">
    <location>
        <begin position="39"/>
        <end position="66"/>
    </location>
</feature>
<name>A0A4R3JN72_9FIRM</name>
<dbReference type="Gene3D" id="1.10.10.10">
    <property type="entry name" value="Winged helix-like DNA-binding domain superfamily/Winged helix DNA-binding domain"/>
    <property type="match status" value="1"/>
</dbReference>
<evidence type="ECO:0000313" key="9">
    <source>
        <dbReference type="Proteomes" id="UP000702954"/>
    </source>
</evidence>
<dbReference type="InterPro" id="IPR036390">
    <property type="entry name" value="WH_DNA-bd_sf"/>
</dbReference>
<evidence type="ECO:0000256" key="3">
    <source>
        <dbReference type="ARBA" id="ARBA00023163"/>
    </source>
</evidence>
<evidence type="ECO:0000313" key="7">
    <source>
        <dbReference type="EMBL" id="TCS66695.1"/>
    </source>
</evidence>
<dbReference type="InterPro" id="IPR001387">
    <property type="entry name" value="Cro/C1-type_HTH"/>
</dbReference>
<accession>A0A4R3JN72</accession>
<dbReference type="EMBL" id="SLZV01000018">
    <property type="protein sequence ID" value="TCS66695.1"/>
    <property type="molecule type" value="Genomic_DNA"/>
</dbReference>
<gene>
    <name evidence="7" type="ORF">EDD74_11829</name>
    <name evidence="6" type="ORF">FAEUMB_09290</name>
</gene>
<dbReference type="RefSeq" id="WP_016438361.1">
    <property type="nucleotide sequence ID" value="NZ_AP031411.1"/>
</dbReference>
<dbReference type="SMART" id="SM00347">
    <property type="entry name" value="HTH_MARR"/>
    <property type="match status" value="1"/>
</dbReference>
<dbReference type="PANTHER" id="PTHR42756">
    <property type="entry name" value="TRANSCRIPTIONAL REGULATOR, MARR"/>
    <property type="match status" value="1"/>
</dbReference>
<evidence type="ECO:0000256" key="1">
    <source>
        <dbReference type="ARBA" id="ARBA00023015"/>
    </source>
</evidence>
<keyword evidence="1" id="KW-0805">Transcription regulation</keyword>
<dbReference type="InterPro" id="IPR036388">
    <property type="entry name" value="WH-like_DNA-bd_sf"/>
</dbReference>
<sequence>MEKTAMIRDLLFCLDMERRQTLRPKFEKLGLTPGQPGVLKALLKKTEITQKELAQMCHVDQTTLSRNLDKLVQLGYVERKTDEECRRCFLISLTPTGSEKAKEVSIVFQELEKRLTNGFSEEEQKMLYSYLERMLCNLRNEEVSL</sequence>
<dbReference type="Proteomes" id="UP000702954">
    <property type="component" value="Unassembled WGS sequence"/>
</dbReference>
<dbReference type="Pfam" id="PF12802">
    <property type="entry name" value="MarR_2"/>
    <property type="match status" value="1"/>
</dbReference>
<dbReference type="PRINTS" id="PR00598">
    <property type="entry name" value="HTHMARR"/>
</dbReference>
<evidence type="ECO:0000313" key="8">
    <source>
        <dbReference type="Proteomes" id="UP000294613"/>
    </source>
</evidence>
<dbReference type="GO" id="GO:0003700">
    <property type="term" value="F:DNA-binding transcription factor activity"/>
    <property type="evidence" value="ECO:0007669"/>
    <property type="project" value="InterPro"/>
</dbReference>
<evidence type="ECO:0000313" key="6">
    <source>
        <dbReference type="EMBL" id="GBU04388.1"/>
    </source>
</evidence>
<keyword evidence="3" id="KW-0804">Transcription</keyword>
<evidence type="ECO:0000259" key="4">
    <source>
        <dbReference type="PROSITE" id="PS50943"/>
    </source>
</evidence>
<keyword evidence="9" id="KW-1185">Reference proteome</keyword>
<dbReference type="PANTHER" id="PTHR42756:SF1">
    <property type="entry name" value="TRANSCRIPTIONAL REPRESSOR OF EMRAB OPERON"/>
    <property type="match status" value="1"/>
</dbReference>
<dbReference type="PROSITE" id="PS50943">
    <property type="entry name" value="HTH_CROC1"/>
    <property type="match status" value="1"/>
</dbReference>
<dbReference type="PROSITE" id="PS50995">
    <property type="entry name" value="HTH_MARR_2"/>
    <property type="match status" value="1"/>
</dbReference>
<evidence type="ECO:0000259" key="5">
    <source>
        <dbReference type="PROSITE" id="PS50995"/>
    </source>
</evidence>
<reference evidence="7 8" key="2">
    <citation type="submission" date="2019-03" db="EMBL/GenBank/DDBJ databases">
        <title>Genomic Encyclopedia of Type Strains, Phase IV (KMG-IV): sequencing the most valuable type-strain genomes for metagenomic binning, comparative biology and taxonomic classification.</title>
        <authorList>
            <person name="Goeker M."/>
        </authorList>
    </citation>
    <scope>NUCLEOTIDE SEQUENCE [LARGE SCALE GENOMIC DNA]</scope>
    <source>
        <strain evidence="7 8">DSM 103426</strain>
    </source>
</reference>
<dbReference type="Proteomes" id="UP000294613">
    <property type="component" value="Unassembled WGS sequence"/>
</dbReference>
<feature type="domain" description="HTH marR-type" evidence="5">
    <location>
        <begin position="1"/>
        <end position="136"/>
    </location>
</feature>
<dbReference type="SUPFAM" id="SSF46785">
    <property type="entry name" value="Winged helix' DNA-binding domain"/>
    <property type="match status" value="1"/>
</dbReference>
<dbReference type="GO" id="GO:0003677">
    <property type="term" value="F:DNA binding"/>
    <property type="evidence" value="ECO:0007669"/>
    <property type="project" value="UniProtKB-KW"/>
</dbReference>
<evidence type="ECO:0000256" key="2">
    <source>
        <dbReference type="ARBA" id="ARBA00023125"/>
    </source>
</evidence>
<dbReference type="InterPro" id="IPR000835">
    <property type="entry name" value="HTH_MarR-typ"/>
</dbReference>
<keyword evidence="2 7" id="KW-0238">DNA-binding</keyword>